<dbReference type="CDD" id="cd09274">
    <property type="entry name" value="RNase_HI_RT_Ty3"/>
    <property type="match status" value="1"/>
</dbReference>
<dbReference type="InterPro" id="IPR043502">
    <property type="entry name" value="DNA/RNA_pol_sf"/>
</dbReference>
<keyword evidence="4" id="KW-0479">Metal-binding</keyword>
<feature type="region of interest" description="Disordered" evidence="6">
    <location>
        <begin position="1003"/>
        <end position="1024"/>
    </location>
</feature>
<reference evidence="9 10" key="1">
    <citation type="submission" date="2023-09" db="EMBL/GenBank/DDBJ databases">
        <authorList>
            <person name="Wang M."/>
        </authorList>
    </citation>
    <scope>NUCLEOTIDE SEQUENCE [LARGE SCALE GENOMIC DNA]</scope>
    <source>
        <strain evidence="9">GT-2023</strain>
        <tissue evidence="9">Liver</tissue>
    </source>
</reference>
<evidence type="ECO:0000259" key="7">
    <source>
        <dbReference type="PROSITE" id="PS50158"/>
    </source>
</evidence>
<dbReference type="Proteomes" id="UP001558613">
    <property type="component" value="Unassembled WGS sequence"/>
</dbReference>
<organism evidence="9 10">
    <name type="scientific">Cirrhinus molitorella</name>
    <name type="common">mud carp</name>
    <dbReference type="NCBI Taxonomy" id="172907"/>
    <lineage>
        <taxon>Eukaryota</taxon>
        <taxon>Metazoa</taxon>
        <taxon>Chordata</taxon>
        <taxon>Craniata</taxon>
        <taxon>Vertebrata</taxon>
        <taxon>Euteleostomi</taxon>
        <taxon>Actinopterygii</taxon>
        <taxon>Neopterygii</taxon>
        <taxon>Teleostei</taxon>
        <taxon>Ostariophysi</taxon>
        <taxon>Cypriniformes</taxon>
        <taxon>Cyprinidae</taxon>
        <taxon>Labeoninae</taxon>
        <taxon>Labeonini</taxon>
        <taxon>Cirrhinus</taxon>
    </lineage>
</organism>
<feature type="domain" description="Reverse transcriptase" evidence="8">
    <location>
        <begin position="595"/>
        <end position="774"/>
    </location>
</feature>
<evidence type="ECO:0000256" key="5">
    <source>
        <dbReference type="SAM" id="Coils"/>
    </source>
</evidence>
<proteinExistence type="inferred from homology"/>
<gene>
    <name evidence="9" type="ORF">QQF64_031862</name>
</gene>
<evidence type="ECO:0000313" key="10">
    <source>
        <dbReference type="Proteomes" id="UP001558613"/>
    </source>
</evidence>
<dbReference type="InterPro" id="IPR041577">
    <property type="entry name" value="RT_RNaseH_2"/>
</dbReference>
<dbReference type="EC" id="3.1.26.4" evidence="2"/>
<dbReference type="Pfam" id="PF00078">
    <property type="entry name" value="RVT_1"/>
    <property type="match status" value="1"/>
</dbReference>
<evidence type="ECO:0000256" key="1">
    <source>
        <dbReference type="ARBA" id="ARBA00010879"/>
    </source>
</evidence>
<feature type="domain" description="CCHC-type" evidence="7">
    <location>
        <begin position="348"/>
        <end position="363"/>
    </location>
</feature>
<evidence type="ECO:0000259" key="8">
    <source>
        <dbReference type="PROSITE" id="PS50878"/>
    </source>
</evidence>
<dbReference type="Gene3D" id="3.10.20.370">
    <property type="match status" value="1"/>
</dbReference>
<dbReference type="Gene3D" id="3.10.10.10">
    <property type="entry name" value="HIV Type 1 Reverse Transcriptase, subunit A, domain 1"/>
    <property type="match status" value="1"/>
</dbReference>
<comment type="caution">
    <text evidence="9">The sequence shown here is derived from an EMBL/GenBank/DDBJ whole genome shotgun (WGS) entry which is preliminary data.</text>
</comment>
<evidence type="ECO:0000256" key="2">
    <source>
        <dbReference type="ARBA" id="ARBA00012180"/>
    </source>
</evidence>
<dbReference type="InterPro" id="IPR043128">
    <property type="entry name" value="Rev_trsase/Diguanyl_cyclase"/>
</dbReference>
<keyword evidence="10" id="KW-1185">Reference proteome</keyword>
<sequence>MEHVVRTSDSMSSPHVSLCLKAFSGRIPRPSHEPDFDTWRATVDFLLNDQSPSDLHKTGKILDSLLPPASDVVKHIGPCALPSECLKLLESVYASVEDGDELFAKFIGALQNQGEKTSSYLHCLHVMLSTAIRRGGVAEAEKNRCLLKQFCRGCWDNSLIIDLQLEGKRSTPPPFAELVVLIRTAEDKQSLKEERMRKHFGLNKQVSVPFKLRTATNQQFVYCSEMPDEPNEAESCQLSVKQKAAKSRSKAENSEIQSLKKEISKLQTQITMMKNEPVRKEKNSPNVDGISELRQQIAELQAHLILRESPPVLSAFPAKHRPKLTETEVITNPKPIGQLYNRPRPGYCFHCGGDGHLAVNCENDPNPRKVEEKRRELRERQAKWDLQNAPNSSNCTQGNRPILKSHCYGYQAVINILEKRRQQASSGAVGPEKLKGNQQEVVPAGCTIVLDGLVQVKGPLFEKWVSVEPATTSPLPGGLLVASCLHSLPSRQCLAQLPVVLRNDSHVDLMIPPKAVIAEVHTVRQVEKEFSKVDTESKKTESILLKVPVDFGDSPLPPEWKKRITSMLNSMPDVFSLHDLDYDVDAVRKHLQELLDAGVIRESESPFSSPIVVVRKKNNSVRLCIDFKKLNSQTIKDAYALPNLEEAFSDLTGSKWISVLDLKSGYYQIEMEESDKQKTAFVCPLGFWEFNRMPQGISNAPSTFQRLMERCMGDLNRKEVLVFIDDLIVFSRTLEEHQTRLMQVLKRLREFGLKLSPEKCKFCQTSVRYLGHIVSQHGVETDPAKVEALKTWPRQRNLKELRSFLSFSGYYRRFVQDFLKIVKPLNGLTAGYPPLQKGSRKIKTDERKQYFNLKEQFGERWTQDCQHAFDTVLAKLTSAPVLGFADPKLLYVLHTDASTTGLDAALYQEKDGQMRIIAFTSRGLTRSESKYPAHKLEFLALKWAVTTKFNDYLYGAEFTVITDSNPLTYLLTSAKLDATSYRWLSSLSTFTFKIWYRAGSRNQDADGLSRRPQTEIPDDLETQKERERIRQFTHQHLTEEPSMVVSKEAVRAICERHQIGQPCDDHDHPHPSVTLVESLTVDVDALPQAFQQDDAYQIAEIPQLSEENLMESQRADPEIGIVVQRKALFQDHST</sequence>
<dbReference type="InterPro" id="IPR000477">
    <property type="entry name" value="RT_dom"/>
</dbReference>
<dbReference type="InterPro" id="IPR048270">
    <property type="entry name" value="PNMA_C"/>
</dbReference>
<keyword evidence="5" id="KW-0175">Coiled coil</keyword>
<feature type="compositionally biased region" description="Basic and acidic residues" evidence="6">
    <location>
        <begin position="1003"/>
        <end position="1013"/>
    </location>
</feature>
<accession>A0ABR3MY57</accession>
<dbReference type="PROSITE" id="PS50158">
    <property type="entry name" value="ZF_CCHC"/>
    <property type="match status" value="1"/>
</dbReference>
<dbReference type="Pfam" id="PF14893">
    <property type="entry name" value="PNMA"/>
    <property type="match status" value="1"/>
</dbReference>
<keyword evidence="3" id="KW-0511">Multifunctional enzyme</keyword>
<dbReference type="CDD" id="cd01647">
    <property type="entry name" value="RT_LTR"/>
    <property type="match status" value="1"/>
</dbReference>
<dbReference type="Gene3D" id="3.30.70.270">
    <property type="match status" value="2"/>
</dbReference>
<feature type="coiled-coil region" evidence="5">
    <location>
        <begin position="242"/>
        <end position="276"/>
    </location>
</feature>
<evidence type="ECO:0000256" key="3">
    <source>
        <dbReference type="ARBA" id="ARBA00023268"/>
    </source>
</evidence>
<evidence type="ECO:0000256" key="6">
    <source>
        <dbReference type="SAM" id="MobiDB-lite"/>
    </source>
</evidence>
<name>A0ABR3MY57_9TELE</name>
<dbReference type="Pfam" id="PF17919">
    <property type="entry name" value="RT_RNaseH_2"/>
    <property type="match status" value="1"/>
</dbReference>
<keyword evidence="4" id="KW-0863">Zinc-finger</keyword>
<dbReference type="EMBL" id="JAYMGO010000008">
    <property type="protein sequence ID" value="KAL1269573.1"/>
    <property type="molecule type" value="Genomic_DNA"/>
</dbReference>
<evidence type="ECO:0000313" key="9">
    <source>
        <dbReference type="EMBL" id="KAL1269573.1"/>
    </source>
</evidence>
<evidence type="ECO:0000256" key="4">
    <source>
        <dbReference type="PROSITE-ProRule" id="PRU00047"/>
    </source>
</evidence>
<dbReference type="PANTHER" id="PTHR37984">
    <property type="entry name" value="PROTEIN CBG26694"/>
    <property type="match status" value="1"/>
</dbReference>
<comment type="similarity">
    <text evidence="1">Belongs to the beta type-B retroviral polymerase family. HERV class-II K(HML-2) pol subfamily.</text>
</comment>
<dbReference type="PROSITE" id="PS50878">
    <property type="entry name" value="RT_POL"/>
    <property type="match status" value="1"/>
</dbReference>
<keyword evidence="4" id="KW-0862">Zinc</keyword>
<dbReference type="InterPro" id="IPR001878">
    <property type="entry name" value="Znf_CCHC"/>
</dbReference>
<protein>
    <recommendedName>
        <fullName evidence="2">ribonuclease H</fullName>
        <ecNumber evidence="2">3.1.26.4</ecNumber>
    </recommendedName>
</protein>
<dbReference type="PANTHER" id="PTHR37984:SF5">
    <property type="entry name" value="PROTEIN NYNRIN-LIKE"/>
    <property type="match status" value="1"/>
</dbReference>
<dbReference type="SUPFAM" id="SSF56672">
    <property type="entry name" value="DNA/RNA polymerases"/>
    <property type="match status" value="1"/>
</dbReference>
<dbReference type="InterPro" id="IPR050951">
    <property type="entry name" value="Retrovirus_Pol_polyprotein"/>
</dbReference>